<dbReference type="FunFam" id="3.30.200.20:FF:000106">
    <property type="entry name" value="serine/threonine-protein kinase TBK1 isoform X1"/>
    <property type="match status" value="1"/>
</dbReference>
<evidence type="ECO:0000259" key="9">
    <source>
        <dbReference type="PROSITE" id="PS50011"/>
    </source>
</evidence>
<dbReference type="InterPro" id="IPR000719">
    <property type="entry name" value="Prot_kinase_dom"/>
</dbReference>
<feature type="binding site" evidence="8">
    <location>
        <position position="44"/>
    </location>
    <ligand>
        <name>ATP</name>
        <dbReference type="ChEBI" id="CHEBI:30616"/>
    </ligand>
</feature>
<dbReference type="OrthoDB" id="10013850at2759"/>
<accession>A0A2G8JD10</accession>
<feature type="domain" description="Protein kinase" evidence="9">
    <location>
        <begin position="15"/>
        <end position="107"/>
    </location>
</feature>
<dbReference type="InterPro" id="IPR051180">
    <property type="entry name" value="IKK"/>
</dbReference>
<evidence type="ECO:0000256" key="2">
    <source>
        <dbReference type="ARBA" id="ARBA00022490"/>
    </source>
</evidence>
<keyword evidence="2" id="KW-0963">Cytoplasm</keyword>
<proteinExistence type="predicted"/>
<keyword evidence="3" id="KW-0723">Serine/threonine-protein kinase</keyword>
<evidence type="ECO:0000256" key="3">
    <source>
        <dbReference type="ARBA" id="ARBA00022527"/>
    </source>
</evidence>
<dbReference type="Gene3D" id="3.30.200.20">
    <property type="entry name" value="Phosphorylase Kinase, domain 1"/>
    <property type="match status" value="1"/>
</dbReference>
<dbReference type="InterPro" id="IPR017441">
    <property type="entry name" value="Protein_kinase_ATP_BS"/>
</dbReference>
<evidence type="ECO:0000256" key="8">
    <source>
        <dbReference type="PROSITE-ProRule" id="PRU10141"/>
    </source>
</evidence>
<keyword evidence="5 8" id="KW-0547">Nucleotide-binding</keyword>
<dbReference type="EMBL" id="MRZV01002468">
    <property type="protein sequence ID" value="PIK33623.1"/>
    <property type="molecule type" value="Genomic_DNA"/>
</dbReference>
<keyword evidence="6 10" id="KW-0418">Kinase</keyword>
<comment type="caution">
    <text evidence="10">The sequence shown here is derived from an EMBL/GenBank/DDBJ whole genome shotgun (WGS) entry which is preliminary data.</text>
</comment>
<evidence type="ECO:0000256" key="1">
    <source>
        <dbReference type="ARBA" id="ARBA00004496"/>
    </source>
</evidence>
<dbReference type="GO" id="GO:0005737">
    <property type="term" value="C:cytoplasm"/>
    <property type="evidence" value="ECO:0007669"/>
    <property type="project" value="UniProtKB-SubCell"/>
</dbReference>
<keyword evidence="4" id="KW-0808">Transferase</keyword>
<evidence type="ECO:0000256" key="6">
    <source>
        <dbReference type="ARBA" id="ARBA00022777"/>
    </source>
</evidence>
<dbReference type="PANTHER" id="PTHR22969">
    <property type="entry name" value="IKB KINASE"/>
    <property type="match status" value="1"/>
</dbReference>
<dbReference type="Pfam" id="PF00069">
    <property type="entry name" value="Pkinase"/>
    <property type="match status" value="1"/>
</dbReference>
<evidence type="ECO:0000256" key="7">
    <source>
        <dbReference type="ARBA" id="ARBA00022840"/>
    </source>
</evidence>
<name>A0A2G8JD10_STIJA</name>
<dbReference type="PANTHER" id="PTHR22969:SF15">
    <property type="entry name" value="FI05319P"/>
    <property type="match status" value="1"/>
</dbReference>
<dbReference type="SUPFAM" id="SSF56112">
    <property type="entry name" value="Protein kinase-like (PK-like)"/>
    <property type="match status" value="1"/>
</dbReference>
<dbReference type="Proteomes" id="UP000230750">
    <property type="component" value="Unassembled WGS sequence"/>
</dbReference>
<dbReference type="GO" id="GO:0004674">
    <property type="term" value="F:protein serine/threonine kinase activity"/>
    <property type="evidence" value="ECO:0007669"/>
    <property type="project" value="UniProtKB-KW"/>
</dbReference>
<dbReference type="InterPro" id="IPR011009">
    <property type="entry name" value="Kinase-like_dom_sf"/>
</dbReference>
<evidence type="ECO:0000256" key="5">
    <source>
        <dbReference type="ARBA" id="ARBA00022741"/>
    </source>
</evidence>
<dbReference type="PROSITE" id="PS00107">
    <property type="entry name" value="PROTEIN_KINASE_ATP"/>
    <property type="match status" value="1"/>
</dbReference>
<dbReference type="PROSITE" id="PS50011">
    <property type="entry name" value="PROTEIN_KINASE_DOM"/>
    <property type="match status" value="1"/>
</dbReference>
<keyword evidence="11" id="KW-1185">Reference proteome</keyword>
<reference evidence="10 11" key="1">
    <citation type="journal article" date="2017" name="PLoS Biol.">
        <title>The sea cucumber genome provides insights into morphological evolution and visceral regeneration.</title>
        <authorList>
            <person name="Zhang X."/>
            <person name="Sun L."/>
            <person name="Yuan J."/>
            <person name="Sun Y."/>
            <person name="Gao Y."/>
            <person name="Zhang L."/>
            <person name="Li S."/>
            <person name="Dai H."/>
            <person name="Hamel J.F."/>
            <person name="Liu C."/>
            <person name="Yu Y."/>
            <person name="Liu S."/>
            <person name="Lin W."/>
            <person name="Guo K."/>
            <person name="Jin S."/>
            <person name="Xu P."/>
            <person name="Storey K.B."/>
            <person name="Huan P."/>
            <person name="Zhang T."/>
            <person name="Zhou Y."/>
            <person name="Zhang J."/>
            <person name="Lin C."/>
            <person name="Li X."/>
            <person name="Xing L."/>
            <person name="Huo D."/>
            <person name="Sun M."/>
            <person name="Wang L."/>
            <person name="Mercier A."/>
            <person name="Li F."/>
            <person name="Yang H."/>
            <person name="Xiang J."/>
        </authorList>
    </citation>
    <scope>NUCLEOTIDE SEQUENCE [LARGE SCALE GENOMIC DNA]</scope>
    <source>
        <strain evidence="10">Shaxun</strain>
        <tissue evidence="10">Muscle</tissue>
    </source>
</reference>
<evidence type="ECO:0000313" key="10">
    <source>
        <dbReference type="EMBL" id="PIK33623.1"/>
    </source>
</evidence>
<sequence length="107" mass="12372">MQGKNPIRSSKSFIWYTKDVLGTGATSTVFQGRFKKNGDQVAVKVFNNLSFMRPSSVQQREFEVLLKLKHQNVVKLIAIEEDVSKLNRLPWKDISYPFLFFFGRPSD</sequence>
<comment type="subcellular location">
    <subcellularLocation>
        <location evidence="1">Cytoplasm</location>
    </subcellularLocation>
</comment>
<dbReference type="GO" id="GO:0005524">
    <property type="term" value="F:ATP binding"/>
    <property type="evidence" value="ECO:0007669"/>
    <property type="project" value="UniProtKB-UniRule"/>
</dbReference>
<dbReference type="AlphaFoldDB" id="A0A2G8JD10"/>
<gene>
    <name evidence="10" type="ORF">BSL78_29561</name>
</gene>
<evidence type="ECO:0000256" key="4">
    <source>
        <dbReference type="ARBA" id="ARBA00022679"/>
    </source>
</evidence>
<protein>
    <submittedName>
        <fullName evidence="10">Putative serine/threonine-protein kinase TBK1 isoform X2</fullName>
    </submittedName>
</protein>
<dbReference type="STRING" id="307972.A0A2G8JD10"/>
<keyword evidence="7 8" id="KW-0067">ATP-binding</keyword>
<evidence type="ECO:0000313" key="11">
    <source>
        <dbReference type="Proteomes" id="UP000230750"/>
    </source>
</evidence>
<organism evidence="10 11">
    <name type="scientific">Stichopus japonicus</name>
    <name type="common">Sea cucumber</name>
    <dbReference type="NCBI Taxonomy" id="307972"/>
    <lineage>
        <taxon>Eukaryota</taxon>
        <taxon>Metazoa</taxon>
        <taxon>Echinodermata</taxon>
        <taxon>Eleutherozoa</taxon>
        <taxon>Echinozoa</taxon>
        <taxon>Holothuroidea</taxon>
        <taxon>Aspidochirotacea</taxon>
        <taxon>Aspidochirotida</taxon>
        <taxon>Stichopodidae</taxon>
        <taxon>Apostichopus</taxon>
    </lineage>
</organism>